<dbReference type="RefSeq" id="WP_184881797.1">
    <property type="nucleotide sequence ID" value="NZ_BAAAHD010000023.1"/>
</dbReference>
<evidence type="ECO:0000313" key="4">
    <source>
        <dbReference type="Proteomes" id="UP001501427"/>
    </source>
</evidence>
<reference evidence="2 3" key="3">
    <citation type="submission" date="2020-08" db="EMBL/GenBank/DDBJ databases">
        <title>Sequencing the genomes of 1000 actinobacteria strains.</title>
        <authorList>
            <person name="Klenk H.-P."/>
        </authorList>
    </citation>
    <scope>NUCLEOTIDE SEQUENCE [LARGE SCALE GENOMIC DNA]</scope>
    <source>
        <strain evidence="2 3">DSM 44772</strain>
    </source>
</reference>
<evidence type="ECO:0000313" key="1">
    <source>
        <dbReference type="EMBL" id="GAA0562952.1"/>
    </source>
</evidence>
<reference evidence="1" key="4">
    <citation type="submission" date="2023-12" db="EMBL/GenBank/DDBJ databases">
        <authorList>
            <person name="Sun Q."/>
            <person name="Inoue M."/>
        </authorList>
    </citation>
    <scope>NUCLEOTIDE SEQUENCE</scope>
    <source>
        <strain evidence="1">JCM 10667</strain>
    </source>
</reference>
<dbReference type="AlphaFoldDB" id="A0A7W7IAV6"/>
<evidence type="ECO:0000313" key="2">
    <source>
        <dbReference type="EMBL" id="MBB4773596.1"/>
    </source>
</evidence>
<evidence type="ECO:0000313" key="3">
    <source>
        <dbReference type="Proteomes" id="UP000549343"/>
    </source>
</evidence>
<organism evidence="2 3">
    <name type="scientific">Actinomadura livida</name>
    <dbReference type="NCBI Taxonomy" id="79909"/>
    <lineage>
        <taxon>Bacteria</taxon>
        <taxon>Bacillati</taxon>
        <taxon>Actinomycetota</taxon>
        <taxon>Actinomycetes</taxon>
        <taxon>Streptosporangiales</taxon>
        <taxon>Thermomonosporaceae</taxon>
        <taxon>Actinomadura</taxon>
    </lineage>
</organism>
<dbReference type="EMBL" id="JACHMV010000001">
    <property type="protein sequence ID" value="MBB4773596.1"/>
    <property type="molecule type" value="Genomic_DNA"/>
</dbReference>
<dbReference type="Proteomes" id="UP001501427">
    <property type="component" value="Unassembled WGS sequence"/>
</dbReference>
<proteinExistence type="predicted"/>
<dbReference type="Proteomes" id="UP000549343">
    <property type="component" value="Unassembled WGS sequence"/>
</dbReference>
<accession>A0A7W7IAV6</accession>
<protein>
    <submittedName>
        <fullName evidence="2">Uncharacterized protein</fullName>
    </submittedName>
</protein>
<name>A0A7W7IAV6_9ACTN</name>
<reference evidence="4" key="2">
    <citation type="journal article" date="2019" name="Int. J. Syst. Evol. Microbiol.">
        <title>The Global Catalogue of Microorganisms (GCM) 10K type strain sequencing project: providing services to taxonomists for standard genome sequencing and annotation.</title>
        <authorList>
            <consortium name="The Broad Institute Genomics Platform"/>
            <consortium name="The Broad Institute Genome Sequencing Center for Infectious Disease"/>
            <person name="Wu L."/>
            <person name="Ma J."/>
        </authorList>
    </citation>
    <scope>NUCLEOTIDE SEQUENCE [LARGE SCALE GENOMIC DNA]</scope>
    <source>
        <strain evidence="4">JCM 10667</strain>
    </source>
</reference>
<gene>
    <name evidence="2" type="ORF">F4557_002014</name>
    <name evidence="1" type="ORF">GCM10009546_26480</name>
</gene>
<keyword evidence="4" id="KW-1185">Reference proteome</keyword>
<reference evidence="1" key="1">
    <citation type="journal article" date="2014" name="Int. J. Syst. Evol. Microbiol.">
        <title>Complete genome of a new Firmicutes species belonging to the dominant human colonic microbiota ('Ruminococcus bicirculans') reveals two chromosomes and a selective capacity to utilize plant glucans.</title>
        <authorList>
            <consortium name="NISC Comparative Sequencing Program"/>
            <person name="Wegmann U."/>
            <person name="Louis P."/>
            <person name="Goesmann A."/>
            <person name="Henrissat B."/>
            <person name="Duncan S.H."/>
            <person name="Flint H.J."/>
        </authorList>
    </citation>
    <scope>NUCLEOTIDE SEQUENCE</scope>
    <source>
        <strain evidence="1">JCM 10667</strain>
    </source>
</reference>
<dbReference type="EMBL" id="BAAAHD010000023">
    <property type="protein sequence ID" value="GAA0562952.1"/>
    <property type="molecule type" value="Genomic_DNA"/>
</dbReference>
<comment type="caution">
    <text evidence="2">The sequence shown here is derived from an EMBL/GenBank/DDBJ whole genome shotgun (WGS) entry which is preliminary data.</text>
</comment>
<sequence length="362" mass="36931">MAQTMRVDEAELQDVFTERGWSDGLPVVAPTPERVSAMLAESDLLPDDVLGAVPGRAAVLTAEMLAANAVMAGARPEYFPIVQAAMAAVLDPAFNLNAALTSTGGAALTIIVSGPLADQVGVHGGHNALGPGFRANATIGRTLRLVARNAFDARPGGMDGSSLGNPGRYSLCFAEGPPPEGWEPLRVRLGYELADTTVTVMATEGPHQVANHLNGDAGGILATLASAMAAPTTFIAGKGGQGLFVLGPEHAAVLADAGLTPLDVQEHLAVAGRVAPKSLLDAGIRIPVGSAHDMTAGSDGLLPVVKTAQDVYLVTAGGAGAGWSAYLPSWATSVTTAAVSRRVRVPHEPLPDCGDNVCTVDF</sequence>